<evidence type="ECO:0000313" key="3">
    <source>
        <dbReference type="EMBL" id="KXB34178.1"/>
    </source>
</evidence>
<feature type="non-terminal residue" evidence="3">
    <location>
        <position position="1"/>
    </location>
</feature>
<accession>A0A133XTB5</accession>
<dbReference type="Proteomes" id="UP000070675">
    <property type="component" value="Unassembled WGS sequence"/>
</dbReference>
<dbReference type="STRING" id="1393034.HMPREF3192_00954"/>
<dbReference type="AlphaFoldDB" id="A0A133XTB5"/>
<keyword evidence="4" id="KW-1185">Reference proteome</keyword>
<organism evidence="3 4">
    <name type="scientific">Atopobium deltae</name>
    <dbReference type="NCBI Taxonomy" id="1393034"/>
    <lineage>
        <taxon>Bacteria</taxon>
        <taxon>Bacillati</taxon>
        <taxon>Actinomycetota</taxon>
        <taxon>Coriobacteriia</taxon>
        <taxon>Coriobacteriales</taxon>
        <taxon>Atopobiaceae</taxon>
        <taxon>Atopobium</taxon>
    </lineage>
</organism>
<gene>
    <name evidence="3" type="ORF">HMPREF3192_00954</name>
</gene>
<dbReference type="PATRIC" id="fig|1393034.3.peg.916"/>
<dbReference type="InterPro" id="IPR041131">
    <property type="entry name" value="MuF_C"/>
</dbReference>
<feature type="region of interest" description="Disordered" evidence="1">
    <location>
        <begin position="276"/>
        <end position="306"/>
    </location>
</feature>
<dbReference type="EMBL" id="LSCR01000022">
    <property type="protein sequence ID" value="KXB34178.1"/>
    <property type="molecule type" value="Genomic_DNA"/>
</dbReference>
<proteinExistence type="predicted"/>
<comment type="caution">
    <text evidence="3">The sequence shown here is derived from an EMBL/GenBank/DDBJ whole genome shotgun (WGS) entry which is preliminary data.</text>
</comment>
<evidence type="ECO:0000256" key="1">
    <source>
        <dbReference type="SAM" id="MobiDB-lite"/>
    </source>
</evidence>
<feature type="domain" description="Phage MuF C-terminal" evidence="2">
    <location>
        <begin position="2"/>
        <end position="85"/>
    </location>
</feature>
<evidence type="ECO:0000313" key="4">
    <source>
        <dbReference type="Proteomes" id="UP000070675"/>
    </source>
</evidence>
<sequence>FLNHPAILLDSLTDDQSIVIVSDSVDDDGLPIIAAIRSYGEGQYQLSTVQSNYLTSTYGRNNFDKFLHHALELNKVLYVDKKRTQSLERCSQLRLLKAYTTNFEFNKIIRLSDNVSQGKAAYYNNFLHKSLVVEAPSHTRKADQFVVGVDLQQDRFVVFSQKNPVAYKLFSIPFDYLTHLNTYDGDGNRLRLVTPRPGSVANRLDDLSKHLSYQLPSKLNLNHPYYQAYPLALQEKLNEQLDLIAHIQPSDQADKNLLGDCEQLLLRELEKAKAEISSDNHPTLDPSCYTKPPHQTTNAPDQGLDL</sequence>
<dbReference type="RefSeq" id="WP_082715636.1">
    <property type="nucleotide sequence ID" value="NZ_KQ959502.1"/>
</dbReference>
<name>A0A133XTB5_9ACTN</name>
<protein>
    <recommendedName>
        <fullName evidence="2">Phage MuF C-terminal domain-containing protein</fullName>
    </recommendedName>
</protein>
<dbReference type="Pfam" id="PF18819">
    <property type="entry name" value="MuF_C"/>
    <property type="match status" value="1"/>
</dbReference>
<evidence type="ECO:0000259" key="2">
    <source>
        <dbReference type="Pfam" id="PF18819"/>
    </source>
</evidence>
<reference evidence="4" key="1">
    <citation type="submission" date="2016-01" db="EMBL/GenBank/DDBJ databases">
        <authorList>
            <person name="Mitreva M."/>
            <person name="Pepin K.H."/>
            <person name="Mihindukulasuriya K.A."/>
            <person name="Fulton R."/>
            <person name="Fronick C."/>
            <person name="O'Laughlin M."/>
            <person name="Miner T."/>
            <person name="Herter B."/>
            <person name="Rosa B.A."/>
            <person name="Cordes M."/>
            <person name="Tomlinson C."/>
            <person name="Wollam A."/>
            <person name="Palsikar V.B."/>
            <person name="Mardis E.R."/>
            <person name="Wilson R.K."/>
        </authorList>
    </citation>
    <scope>NUCLEOTIDE SEQUENCE [LARGE SCALE GENOMIC DNA]</scope>
    <source>
        <strain evidence="4">DNF00019</strain>
    </source>
</reference>